<evidence type="ECO:0000313" key="8">
    <source>
        <dbReference type="EMBL" id="KAL2339877.1"/>
    </source>
</evidence>
<keyword evidence="5" id="KW-0863">Zinc-finger</keyword>
<dbReference type="EMBL" id="JBGMDY010000003">
    <property type="protein sequence ID" value="KAL2339877.1"/>
    <property type="molecule type" value="Genomic_DNA"/>
</dbReference>
<dbReference type="Proteomes" id="UP001603857">
    <property type="component" value="Unassembled WGS sequence"/>
</dbReference>
<accession>A0ABD1MVN7</accession>
<dbReference type="GO" id="GO:0008270">
    <property type="term" value="F:zinc ion binding"/>
    <property type="evidence" value="ECO:0007669"/>
    <property type="project" value="UniProtKB-KW"/>
</dbReference>
<evidence type="ECO:0000256" key="1">
    <source>
        <dbReference type="ARBA" id="ARBA00004496"/>
    </source>
</evidence>
<comment type="similarity">
    <text evidence="2">Belongs to the FLZ family.</text>
</comment>
<dbReference type="AlphaFoldDB" id="A0ABD1MVN7"/>
<dbReference type="Pfam" id="PF04570">
    <property type="entry name" value="zf-FLZ"/>
    <property type="match status" value="1"/>
</dbReference>
<evidence type="ECO:0000256" key="3">
    <source>
        <dbReference type="ARBA" id="ARBA00022490"/>
    </source>
</evidence>
<dbReference type="InterPro" id="IPR007650">
    <property type="entry name" value="Zf-FLZ_dom"/>
</dbReference>
<comment type="caution">
    <text evidence="8">The sequence shown here is derived from an EMBL/GenBank/DDBJ whole genome shotgun (WGS) entry which is preliminary data.</text>
</comment>
<evidence type="ECO:0000256" key="4">
    <source>
        <dbReference type="ARBA" id="ARBA00022723"/>
    </source>
</evidence>
<evidence type="ECO:0000256" key="6">
    <source>
        <dbReference type="PROSITE-ProRule" id="PRU01131"/>
    </source>
</evidence>
<keyword evidence="3" id="KW-0963">Cytoplasm</keyword>
<feature type="zinc finger region" description="FLZ-type" evidence="6">
    <location>
        <begin position="44"/>
        <end position="89"/>
    </location>
</feature>
<dbReference type="PANTHER" id="PTHR33059:SF4">
    <property type="entry name" value="FCS-LIKE ZINC FINGER 5"/>
    <property type="match status" value="1"/>
</dbReference>
<proteinExistence type="inferred from homology"/>
<comment type="subcellular location">
    <subcellularLocation>
        <location evidence="1">Cytoplasm</location>
    </subcellularLocation>
</comment>
<protein>
    <recommendedName>
        <fullName evidence="7">FLZ-type domain-containing protein</fullName>
    </recommendedName>
</protein>
<keyword evidence="9" id="KW-1185">Reference proteome</keyword>
<gene>
    <name evidence="8" type="ORF">Fmac_007817</name>
</gene>
<dbReference type="PROSITE" id="PS51795">
    <property type="entry name" value="ZF_FLZ"/>
    <property type="match status" value="1"/>
</dbReference>
<evidence type="ECO:0000256" key="2">
    <source>
        <dbReference type="ARBA" id="ARBA00009374"/>
    </source>
</evidence>
<keyword evidence="4" id="KW-0479">Metal-binding</keyword>
<dbReference type="PANTHER" id="PTHR33059">
    <property type="entry name" value="FCS-LIKE ZINC FINGER 5"/>
    <property type="match status" value="1"/>
</dbReference>
<dbReference type="GO" id="GO:0005737">
    <property type="term" value="C:cytoplasm"/>
    <property type="evidence" value="ECO:0007669"/>
    <property type="project" value="UniProtKB-SubCell"/>
</dbReference>
<evidence type="ECO:0000259" key="7">
    <source>
        <dbReference type="PROSITE" id="PS51795"/>
    </source>
</evidence>
<keyword evidence="5" id="KW-0862">Zinc</keyword>
<organism evidence="8 9">
    <name type="scientific">Flemingia macrophylla</name>
    <dbReference type="NCBI Taxonomy" id="520843"/>
    <lineage>
        <taxon>Eukaryota</taxon>
        <taxon>Viridiplantae</taxon>
        <taxon>Streptophyta</taxon>
        <taxon>Embryophyta</taxon>
        <taxon>Tracheophyta</taxon>
        <taxon>Spermatophyta</taxon>
        <taxon>Magnoliopsida</taxon>
        <taxon>eudicotyledons</taxon>
        <taxon>Gunneridae</taxon>
        <taxon>Pentapetalae</taxon>
        <taxon>rosids</taxon>
        <taxon>fabids</taxon>
        <taxon>Fabales</taxon>
        <taxon>Fabaceae</taxon>
        <taxon>Papilionoideae</taxon>
        <taxon>50 kb inversion clade</taxon>
        <taxon>NPAAA clade</taxon>
        <taxon>indigoferoid/millettioid clade</taxon>
        <taxon>Phaseoleae</taxon>
        <taxon>Flemingia</taxon>
    </lineage>
</organism>
<sequence length="113" mass="12960">MMLGKRPQVKRTTSMTEITFDLNTPFDDHAMGPCSPHQTRNHTHFLRACFLCKRRLVPGRDDIYIYRGESAFCSSECREKQMKHDERKEKCAVAVAVPSKKQVSTKGETLLSL</sequence>
<evidence type="ECO:0000256" key="5">
    <source>
        <dbReference type="ARBA" id="ARBA00022771"/>
    </source>
</evidence>
<name>A0ABD1MVN7_9FABA</name>
<evidence type="ECO:0000313" key="9">
    <source>
        <dbReference type="Proteomes" id="UP001603857"/>
    </source>
</evidence>
<feature type="domain" description="FLZ-type" evidence="7">
    <location>
        <begin position="44"/>
        <end position="89"/>
    </location>
</feature>
<reference evidence="8 9" key="1">
    <citation type="submission" date="2024-08" db="EMBL/GenBank/DDBJ databases">
        <title>Insights into the chromosomal genome structure of Flemingia macrophylla.</title>
        <authorList>
            <person name="Ding Y."/>
            <person name="Zhao Y."/>
            <person name="Bi W."/>
            <person name="Wu M."/>
            <person name="Zhao G."/>
            <person name="Gong Y."/>
            <person name="Li W."/>
            <person name="Zhang P."/>
        </authorList>
    </citation>
    <scope>NUCLEOTIDE SEQUENCE [LARGE SCALE GENOMIC DNA]</scope>
    <source>
        <strain evidence="8">DYQJB</strain>
        <tissue evidence="8">Leaf</tissue>
    </source>
</reference>